<feature type="compositionally biased region" description="Gly residues" evidence="1">
    <location>
        <begin position="286"/>
        <end position="302"/>
    </location>
</feature>
<proteinExistence type="predicted"/>
<dbReference type="RefSeq" id="WP_168102818.1">
    <property type="nucleotide sequence ID" value="NZ_JAATEN010000012.1"/>
</dbReference>
<evidence type="ECO:0000256" key="2">
    <source>
        <dbReference type="SAM" id="Phobius"/>
    </source>
</evidence>
<feature type="transmembrane region" description="Helical" evidence="2">
    <location>
        <begin position="116"/>
        <end position="135"/>
    </location>
</feature>
<reference evidence="3 4" key="1">
    <citation type="submission" date="2020-03" db="EMBL/GenBank/DDBJ databases">
        <title>WGS of actinomycetes isolated from Thailand.</title>
        <authorList>
            <person name="Thawai C."/>
        </authorList>
    </citation>
    <scope>NUCLEOTIDE SEQUENCE [LARGE SCALE GENOMIC DNA]</scope>
    <source>
        <strain evidence="3 4">PLAI 1-29</strain>
    </source>
</reference>
<feature type="transmembrane region" description="Helical" evidence="2">
    <location>
        <begin position="203"/>
        <end position="220"/>
    </location>
</feature>
<organism evidence="3 4">
    <name type="scientific">Streptomyces zingiberis</name>
    <dbReference type="NCBI Taxonomy" id="2053010"/>
    <lineage>
        <taxon>Bacteria</taxon>
        <taxon>Bacillati</taxon>
        <taxon>Actinomycetota</taxon>
        <taxon>Actinomycetes</taxon>
        <taxon>Kitasatosporales</taxon>
        <taxon>Streptomycetaceae</taxon>
        <taxon>Streptomyces</taxon>
    </lineage>
</organism>
<dbReference type="InterPro" id="IPR025238">
    <property type="entry name" value="DUF4184"/>
</dbReference>
<feature type="transmembrane region" description="Helical" evidence="2">
    <location>
        <begin position="161"/>
        <end position="182"/>
    </location>
</feature>
<evidence type="ECO:0000256" key="1">
    <source>
        <dbReference type="SAM" id="MobiDB-lite"/>
    </source>
</evidence>
<keyword evidence="4" id="KW-1185">Reference proteome</keyword>
<comment type="caution">
    <text evidence="3">The sequence shown here is derived from an EMBL/GenBank/DDBJ whole genome shotgun (WGS) entry which is preliminary data.</text>
</comment>
<gene>
    <name evidence="3" type="ORF">HCK00_17020</name>
</gene>
<keyword evidence="2" id="KW-1133">Transmembrane helix</keyword>
<keyword evidence="2" id="KW-0812">Transmembrane</keyword>
<dbReference type="Pfam" id="PF13803">
    <property type="entry name" value="DUF4184"/>
    <property type="match status" value="1"/>
</dbReference>
<feature type="region of interest" description="Disordered" evidence="1">
    <location>
        <begin position="268"/>
        <end position="302"/>
    </location>
</feature>
<name>A0ABX1BX20_9ACTN</name>
<feature type="transmembrane region" description="Helical" evidence="2">
    <location>
        <begin position="240"/>
        <end position="262"/>
    </location>
</feature>
<keyword evidence="2" id="KW-0472">Membrane</keyword>
<accession>A0ABX1BX20</accession>
<protein>
    <submittedName>
        <fullName evidence="3">DUF4184 family protein</fullName>
    </submittedName>
</protein>
<feature type="compositionally biased region" description="Low complexity" evidence="1">
    <location>
        <begin position="274"/>
        <end position="285"/>
    </location>
</feature>
<dbReference type="Proteomes" id="UP000695264">
    <property type="component" value="Unassembled WGS sequence"/>
</dbReference>
<dbReference type="EMBL" id="JAATEN010000012">
    <property type="protein sequence ID" value="NJQ02196.1"/>
    <property type="molecule type" value="Genomic_DNA"/>
</dbReference>
<evidence type="ECO:0000313" key="3">
    <source>
        <dbReference type="EMBL" id="NJQ02196.1"/>
    </source>
</evidence>
<evidence type="ECO:0000313" key="4">
    <source>
        <dbReference type="Proteomes" id="UP000695264"/>
    </source>
</evidence>
<sequence length="302" mass="31110">MPFTLSHAAAVLPLLRRSGRARGPLVAPALVAGSFAPDLTYYAGSLVPGATAFGGVTHSLAGVLTVDVLLSAVLVGAWPVLREPLAVLVPARWRRRVYGAARGRPGRGLPWWRRAFWFWVSAALGAATHVVWDAFTHPGRWGVRLVPPLGETVAGYPLHFWVQYGSSALALVILTVAVVTAVRRAPEAVGVESAPRPAGAGRWTGAVFLGGCALAGAVHRCVRQHALTGWEYTLVDYAPAALFGAGAGLAAGLVARAAAVRIGRRVRRGRRRAGSPGAARPAGAVPGAGTGGTTGDGAARGG</sequence>